<name>A0A2N4UTK1_9GAMM</name>
<organism evidence="1 2">
    <name type="scientific">Photobacterium carnosum</name>
    <dbReference type="NCBI Taxonomy" id="2023717"/>
    <lineage>
        <taxon>Bacteria</taxon>
        <taxon>Pseudomonadati</taxon>
        <taxon>Pseudomonadota</taxon>
        <taxon>Gammaproteobacteria</taxon>
        <taxon>Vibrionales</taxon>
        <taxon>Vibrionaceae</taxon>
        <taxon>Photobacterium</taxon>
    </lineage>
</organism>
<accession>A0A2N4UTK1</accession>
<dbReference type="InterPro" id="IPR011049">
    <property type="entry name" value="Serralysin-like_metalloprot_C"/>
</dbReference>
<protein>
    <submittedName>
        <fullName evidence="1">Uncharacterized protein</fullName>
    </submittedName>
</protein>
<evidence type="ECO:0000313" key="1">
    <source>
        <dbReference type="EMBL" id="PLC58341.1"/>
    </source>
</evidence>
<dbReference type="AlphaFoldDB" id="A0A2N4UTK1"/>
<proteinExistence type="predicted"/>
<comment type="caution">
    <text evidence="1">The sequence shown here is derived from an EMBL/GenBank/DDBJ whole genome shotgun (WGS) entry which is preliminary data.</text>
</comment>
<evidence type="ECO:0000313" key="2">
    <source>
        <dbReference type="Proteomes" id="UP000234420"/>
    </source>
</evidence>
<keyword evidence="2" id="KW-1185">Reference proteome</keyword>
<dbReference type="EMBL" id="NPIB01000007">
    <property type="protein sequence ID" value="PLC58341.1"/>
    <property type="molecule type" value="Genomic_DNA"/>
</dbReference>
<dbReference type="SUPFAM" id="SSF101967">
    <property type="entry name" value="Adhesin YadA, collagen-binding domain"/>
    <property type="match status" value="1"/>
</dbReference>
<dbReference type="Proteomes" id="UP000234420">
    <property type="component" value="Unassembled WGS sequence"/>
</dbReference>
<sequence length="69" mass="8053">MNYHIHSDEINQTITWHLALGTWHLALGTWHLALGTWHLALGTWHLALGTWQYCSQSLPERYKKLNMEG</sequence>
<reference evidence="1 2" key="1">
    <citation type="journal article" date="2018" name="Syst. Appl. Microbiol.">
        <title>Photobacterium carnosum sp. nov., isolated from spoiled modified atmosphere packaged poultry meat.</title>
        <authorList>
            <person name="Hilgarth M."/>
            <person name="Fuertes S."/>
            <person name="Ehrmann M."/>
            <person name="Vogel R.F."/>
        </authorList>
    </citation>
    <scope>NUCLEOTIDE SEQUENCE [LARGE SCALE GENOMIC DNA]</scope>
    <source>
        <strain evidence="1 2">TMW 2.2021</strain>
    </source>
</reference>
<gene>
    <name evidence="1" type="ORF">CIK00_07975</name>
</gene>